<name>A0AB73B7R2_CORFL</name>
<dbReference type="GeneID" id="82881290"/>
<feature type="compositionally biased region" description="Basic and acidic residues" evidence="1">
    <location>
        <begin position="69"/>
        <end position="83"/>
    </location>
</feature>
<organism evidence="2 3">
    <name type="scientific">Corynebacterium flavescens</name>
    <dbReference type="NCBI Taxonomy" id="28028"/>
    <lineage>
        <taxon>Bacteria</taxon>
        <taxon>Bacillati</taxon>
        <taxon>Actinomycetota</taxon>
        <taxon>Actinomycetes</taxon>
        <taxon>Mycobacteriales</taxon>
        <taxon>Corynebacteriaceae</taxon>
        <taxon>Corynebacterium</taxon>
    </lineage>
</organism>
<gene>
    <name evidence="2" type="ORF">CFL01nite_14080</name>
</gene>
<accession>A0AB73B7R2</accession>
<evidence type="ECO:0000313" key="2">
    <source>
        <dbReference type="EMBL" id="GEB97913.1"/>
    </source>
</evidence>
<dbReference type="Proteomes" id="UP000315353">
    <property type="component" value="Unassembled WGS sequence"/>
</dbReference>
<sequence length="402" mass="43267">MMASLILILALIVGVAGVGLLYVDTKRRKAGAEEALPAPSSAPVAESEAEFAVKHEAVPESEPALEAEPEPHPELIEQPKSQDEVPPEPSTEPESEPERSRPHPHLPSLPGAVRREKKKWAEHKGFEFFKEDSYLAEEWTRGAAASGATPRDIVVGHAFGHEIVLTDLGGVGVMAARTGAASDTVVDFRRVEIAEDSGNSGNEPSADLLPVRELAGFEVFSTEVAVAQRMIDQRVPVALEMLPAEVTAVWMESEWVLAQTAKAARSPQWEQMLAPLALLGDVARVLPPRSTAGHILHVDDMDPTRLIPPPPAPEPTGPRLVAPRGEAVSQPPILRPEEPLELPSRVRSDARGDIAKHTALGADEVDAIADGREHPRPDGSRARLPRKLPKGSSIFGDGRTEE</sequence>
<dbReference type="InterPro" id="IPR049726">
    <property type="entry name" value="TtfA-like_core"/>
</dbReference>
<feature type="region of interest" description="Disordered" evidence="1">
    <location>
        <begin position="335"/>
        <end position="402"/>
    </location>
</feature>
<evidence type="ECO:0000256" key="1">
    <source>
        <dbReference type="SAM" id="MobiDB-lite"/>
    </source>
</evidence>
<protein>
    <recommendedName>
        <fullName evidence="4">Secreted protein</fullName>
    </recommendedName>
</protein>
<feature type="compositionally biased region" description="Basic and acidic residues" evidence="1">
    <location>
        <begin position="344"/>
        <end position="356"/>
    </location>
</feature>
<dbReference type="RefSeq" id="WP_232315929.1">
    <property type="nucleotide sequence ID" value="NZ_BJNB01000019.1"/>
</dbReference>
<feature type="compositionally biased region" description="Basic and acidic residues" evidence="1">
    <location>
        <begin position="369"/>
        <end position="381"/>
    </location>
</feature>
<evidence type="ECO:0000313" key="3">
    <source>
        <dbReference type="Proteomes" id="UP000315353"/>
    </source>
</evidence>
<reference evidence="2 3" key="1">
    <citation type="submission" date="2019-06" db="EMBL/GenBank/DDBJ databases">
        <title>Whole genome shotgun sequence of Corynebacterium flavescens NBRC 14136.</title>
        <authorList>
            <person name="Hosoyama A."/>
            <person name="Uohara A."/>
            <person name="Ohji S."/>
            <person name="Ichikawa N."/>
        </authorList>
    </citation>
    <scope>NUCLEOTIDE SEQUENCE [LARGE SCALE GENOMIC DNA]</scope>
    <source>
        <strain evidence="2 3">NBRC 14136</strain>
    </source>
</reference>
<comment type="caution">
    <text evidence="2">The sequence shown here is derived from an EMBL/GenBank/DDBJ whole genome shotgun (WGS) entry which is preliminary data.</text>
</comment>
<dbReference type="CDD" id="cd21904">
    <property type="entry name" value="TtfA-like"/>
    <property type="match status" value="1"/>
</dbReference>
<dbReference type="AlphaFoldDB" id="A0AB73B7R2"/>
<evidence type="ECO:0008006" key="4">
    <source>
        <dbReference type="Google" id="ProtNLM"/>
    </source>
</evidence>
<dbReference type="EMBL" id="BJNB01000019">
    <property type="protein sequence ID" value="GEB97913.1"/>
    <property type="molecule type" value="Genomic_DNA"/>
</dbReference>
<feature type="region of interest" description="Disordered" evidence="1">
    <location>
        <begin position="33"/>
        <end position="116"/>
    </location>
</feature>
<proteinExistence type="predicted"/>
<feature type="compositionally biased region" description="Low complexity" evidence="1">
    <location>
        <begin position="33"/>
        <end position="46"/>
    </location>
</feature>